<dbReference type="AlphaFoldDB" id="A0A3E2TES5"/>
<feature type="domain" description="YhcG PDDEXK nuclease" evidence="1">
    <location>
        <begin position="173"/>
        <end position="324"/>
    </location>
</feature>
<dbReference type="PANTHER" id="PTHR30547:SF5">
    <property type="entry name" value="NUCLEASE YHCG-RELATED"/>
    <property type="match status" value="1"/>
</dbReference>
<dbReference type="InterPro" id="IPR041527">
    <property type="entry name" value="YhcG_N"/>
</dbReference>
<dbReference type="Pfam" id="PF17761">
    <property type="entry name" value="DUF1016_N"/>
    <property type="match status" value="1"/>
</dbReference>
<dbReference type="Gene3D" id="3.40.1350.10">
    <property type="match status" value="1"/>
</dbReference>
<dbReference type="RefSeq" id="WP_015513255.1">
    <property type="nucleotide sequence ID" value="NZ_JAJCNA010000015.1"/>
</dbReference>
<reference evidence="3 4" key="1">
    <citation type="submission" date="2018-08" db="EMBL/GenBank/DDBJ databases">
        <title>A genome reference for cultivated species of the human gut microbiota.</title>
        <authorList>
            <person name="Zou Y."/>
            <person name="Xue W."/>
            <person name="Luo G."/>
        </authorList>
    </citation>
    <scope>NUCLEOTIDE SEQUENCE [LARGE SCALE GENOMIC DNA]</scope>
    <source>
        <strain evidence="3 4">AF45-17</strain>
    </source>
</reference>
<evidence type="ECO:0000313" key="3">
    <source>
        <dbReference type="EMBL" id="RGB73064.1"/>
    </source>
</evidence>
<dbReference type="PANTHER" id="PTHR30547">
    <property type="entry name" value="UNCHARACTERIZED PROTEIN YHCG-RELATED"/>
    <property type="match status" value="1"/>
</dbReference>
<dbReference type="InterPro" id="IPR011856">
    <property type="entry name" value="tRNA_endonuc-like_dom_sf"/>
</dbReference>
<sequence length="340" mass="39452">MDKLVDNKMINKIEKLLQEARTHVAVEVNNTLLRTYMEIGKLLVEDINLHENEENYQNKTISMLSKELTRKFGKGFSRANIWNMITFYKEYGSVQTVSERLSWSHYCELLSISDKAKRHFYEIECANSRWSVRELRRQIASSLFERLLLSDGKANKQKVLELSLKGNEIVKPQDIVKDPYVFEFLGIPENKPMMESDLEEALVRQIEKFLLELGKGFMFVGTQQRVTFGNVHYYVDMVFYNKILKSYVLIELKTIKLMPEAVGQLNMYLNYYAAEVNDEDDNPPIGLILCTDKGNVDMQYALGGLSNNIFASKYVTYMPDKEQLIAQVEAVLSLKDKEKK</sequence>
<gene>
    <name evidence="3" type="ORF">DW070_16080</name>
</gene>
<protein>
    <submittedName>
        <fullName evidence="3">DUF1016 domain-containing protein</fullName>
    </submittedName>
</protein>
<organism evidence="3 4">
    <name type="scientific">Coprococcus catus</name>
    <dbReference type="NCBI Taxonomy" id="116085"/>
    <lineage>
        <taxon>Bacteria</taxon>
        <taxon>Bacillati</taxon>
        <taxon>Bacillota</taxon>
        <taxon>Clostridia</taxon>
        <taxon>Lachnospirales</taxon>
        <taxon>Lachnospiraceae</taxon>
        <taxon>Coprococcus</taxon>
    </lineage>
</organism>
<evidence type="ECO:0000259" key="2">
    <source>
        <dbReference type="Pfam" id="PF17761"/>
    </source>
</evidence>
<proteinExistence type="predicted"/>
<dbReference type="EMBL" id="QVEP01000070">
    <property type="protein sequence ID" value="RGB73064.1"/>
    <property type="molecule type" value="Genomic_DNA"/>
</dbReference>
<dbReference type="GO" id="GO:0003676">
    <property type="term" value="F:nucleic acid binding"/>
    <property type="evidence" value="ECO:0007669"/>
    <property type="project" value="InterPro"/>
</dbReference>
<feature type="domain" description="YhcG N-terminal" evidence="2">
    <location>
        <begin position="13"/>
        <end position="146"/>
    </location>
</feature>
<evidence type="ECO:0000313" key="4">
    <source>
        <dbReference type="Proteomes" id="UP000260773"/>
    </source>
</evidence>
<name>A0A3E2TES5_9FIRM</name>
<dbReference type="InterPro" id="IPR009362">
    <property type="entry name" value="YhcG_C"/>
</dbReference>
<dbReference type="InterPro" id="IPR053148">
    <property type="entry name" value="PD-DEXK-like_domain"/>
</dbReference>
<comment type="caution">
    <text evidence="3">The sequence shown here is derived from an EMBL/GenBank/DDBJ whole genome shotgun (WGS) entry which is preliminary data.</text>
</comment>
<accession>A0A3E2TES5</accession>
<dbReference type="Proteomes" id="UP000260773">
    <property type="component" value="Unassembled WGS sequence"/>
</dbReference>
<dbReference type="Pfam" id="PF06250">
    <property type="entry name" value="YhcG_C"/>
    <property type="match status" value="1"/>
</dbReference>
<evidence type="ECO:0000259" key="1">
    <source>
        <dbReference type="Pfam" id="PF06250"/>
    </source>
</evidence>